<proteinExistence type="predicted"/>
<sequence>MRNSDELDVWLYGTRTGTLARLRNGALRLRFTDDALDRWGERSRPLSLWLRADRFS</sequence>
<dbReference type="RefSeq" id="WP_236087782.1">
    <property type="nucleotide sequence ID" value="NZ_JAKGSG010000012.1"/>
</dbReference>
<accession>A0AA41QAV5</accession>
<dbReference type="EMBL" id="JAKGSG010000012">
    <property type="protein sequence ID" value="MCF4120070.1"/>
    <property type="molecule type" value="Genomic_DNA"/>
</dbReference>
<organism evidence="1 2">
    <name type="scientific">Antribacter soli</name>
    <dbReference type="NCBI Taxonomy" id="2910976"/>
    <lineage>
        <taxon>Bacteria</taxon>
        <taxon>Bacillati</taxon>
        <taxon>Actinomycetota</taxon>
        <taxon>Actinomycetes</taxon>
        <taxon>Micrococcales</taxon>
        <taxon>Promicromonosporaceae</taxon>
        <taxon>Antribacter</taxon>
    </lineage>
</organism>
<comment type="caution">
    <text evidence="1">The sequence shown here is derived from an EMBL/GenBank/DDBJ whole genome shotgun (WGS) entry which is preliminary data.</text>
</comment>
<keyword evidence="2" id="KW-1185">Reference proteome</keyword>
<reference evidence="1" key="1">
    <citation type="submission" date="2022-01" db="EMBL/GenBank/DDBJ databases">
        <title>Antribacter sp. nov., isolated from Guizhou of China.</title>
        <authorList>
            <person name="Chengliang C."/>
            <person name="Ya Z."/>
        </authorList>
    </citation>
    <scope>NUCLEOTIDE SEQUENCE</scope>
    <source>
        <strain evidence="1">KLBMP 9083</strain>
    </source>
</reference>
<protein>
    <submittedName>
        <fullName evidence="1">Uncharacterized protein</fullName>
    </submittedName>
</protein>
<evidence type="ECO:0000313" key="2">
    <source>
        <dbReference type="Proteomes" id="UP001165405"/>
    </source>
</evidence>
<dbReference type="AlphaFoldDB" id="A0AA41QAV5"/>
<name>A0AA41QAV5_9MICO</name>
<dbReference type="Proteomes" id="UP001165405">
    <property type="component" value="Unassembled WGS sequence"/>
</dbReference>
<gene>
    <name evidence="1" type="ORF">L1785_03680</name>
</gene>
<evidence type="ECO:0000313" key="1">
    <source>
        <dbReference type="EMBL" id="MCF4120070.1"/>
    </source>
</evidence>